<evidence type="ECO:0000313" key="2">
    <source>
        <dbReference type="EMBL" id="CAB3227524.1"/>
    </source>
</evidence>
<evidence type="ECO:0000313" key="3">
    <source>
        <dbReference type="Proteomes" id="UP000494106"/>
    </source>
</evidence>
<dbReference type="InterPro" id="IPR009003">
    <property type="entry name" value="Peptidase_S1_PA"/>
</dbReference>
<dbReference type="SUPFAM" id="SSF50494">
    <property type="entry name" value="Trypsin-like serine proteases"/>
    <property type="match status" value="1"/>
</dbReference>
<protein>
    <recommendedName>
        <fullName evidence="5">Peptidase S1 domain-containing protein</fullName>
    </recommendedName>
</protein>
<dbReference type="Proteomes" id="UP000494256">
    <property type="component" value="Unassembled WGS sequence"/>
</dbReference>
<dbReference type="EMBL" id="CADEBD010000279">
    <property type="protein sequence ID" value="CAB3227524.1"/>
    <property type="molecule type" value="Genomic_DNA"/>
</dbReference>
<proteinExistence type="predicted"/>
<sequence length="348" mass="41828">MRLSNVLSTLLWFPCPLVFGFWDFGTSTISWSTWRADWTARQSRFRWQKSESDSFRFYFPWWNWYELEFRRRLYCVCGISYEMLNLSTGALLNRRTVLTAANCLEPYIKDPLMLRIWALGNKGEHITPFRYRAWRVTRMYPRSVNPEHQHGPFAYHSPRHDVSVIHTRDQMYITSKISWRYHYPYRAFLPTYTMIYLSDLQFMVGSGYEYLEHIYENYKIFFTHLSKSIVRDCSELLPKWWGKFICMTNTLSLPGVQNGGGLYDYHVVIGLGCFEIRYNEDKMFVFTDLRYYVLAIYALAHIEPGEYYEYAYPQWSVQTGWFGMFDWSGNNPYIPSWQIKNDMYPMGK</sequence>
<dbReference type="OrthoDB" id="7370752at2759"/>
<keyword evidence="3" id="KW-1185">Reference proteome</keyword>
<evidence type="ECO:0000313" key="4">
    <source>
        <dbReference type="Proteomes" id="UP000494256"/>
    </source>
</evidence>
<reference evidence="3 4" key="1">
    <citation type="submission" date="2020-04" db="EMBL/GenBank/DDBJ databases">
        <authorList>
            <person name="Wallbank WR R."/>
            <person name="Pardo Diaz C."/>
            <person name="Kozak K."/>
            <person name="Martin S."/>
            <person name="Jiggins C."/>
            <person name="Moest M."/>
            <person name="Warren A I."/>
            <person name="Byers J.R.P. K."/>
            <person name="Montejo-Kovacevich G."/>
            <person name="Yen C E."/>
        </authorList>
    </citation>
    <scope>NUCLEOTIDE SEQUENCE [LARGE SCALE GENOMIC DNA]</scope>
</reference>
<gene>
    <name evidence="1" type="ORF">APLA_LOCUS1453</name>
    <name evidence="2" type="ORF">APLA_LOCUS3088</name>
</gene>
<organism evidence="1 3">
    <name type="scientific">Arctia plantaginis</name>
    <name type="common">Wood tiger moth</name>
    <name type="synonym">Phalaena plantaginis</name>
    <dbReference type="NCBI Taxonomy" id="874455"/>
    <lineage>
        <taxon>Eukaryota</taxon>
        <taxon>Metazoa</taxon>
        <taxon>Ecdysozoa</taxon>
        <taxon>Arthropoda</taxon>
        <taxon>Hexapoda</taxon>
        <taxon>Insecta</taxon>
        <taxon>Pterygota</taxon>
        <taxon>Neoptera</taxon>
        <taxon>Endopterygota</taxon>
        <taxon>Lepidoptera</taxon>
        <taxon>Glossata</taxon>
        <taxon>Ditrysia</taxon>
        <taxon>Noctuoidea</taxon>
        <taxon>Erebidae</taxon>
        <taxon>Arctiinae</taxon>
        <taxon>Arctia</taxon>
    </lineage>
</organism>
<dbReference type="EMBL" id="CADEBC010000123">
    <property type="protein sequence ID" value="CAB3223038.1"/>
    <property type="molecule type" value="Genomic_DNA"/>
</dbReference>
<name>A0A8S0YU14_ARCPL</name>
<dbReference type="Proteomes" id="UP000494106">
    <property type="component" value="Unassembled WGS sequence"/>
</dbReference>
<evidence type="ECO:0008006" key="5">
    <source>
        <dbReference type="Google" id="ProtNLM"/>
    </source>
</evidence>
<evidence type="ECO:0000313" key="1">
    <source>
        <dbReference type="EMBL" id="CAB3223038.1"/>
    </source>
</evidence>
<dbReference type="Gene3D" id="2.40.10.10">
    <property type="entry name" value="Trypsin-like serine proteases"/>
    <property type="match status" value="1"/>
</dbReference>
<accession>A0A8S0YU14</accession>
<dbReference type="InterPro" id="IPR043504">
    <property type="entry name" value="Peptidase_S1_PA_chymotrypsin"/>
</dbReference>
<comment type="caution">
    <text evidence="1">The sequence shown here is derived from an EMBL/GenBank/DDBJ whole genome shotgun (WGS) entry which is preliminary data.</text>
</comment>
<dbReference type="AlphaFoldDB" id="A0A8S0YU14"/>